<keyword evidence="1" id="KW-1133">Transmembrane helix</keyword>
<dbReference type="GO" id="GO:0043812">
    <property type="term" value="F:phosphatidylinositol-4-phosphate phosphatase activity"/>
    <property type="evidence" value="ECO:0007669"/>
    <property type="project" value="TreeGrafter"/>
</dbReference>
<dbReference type="InterPro" id="IPR002013">
    <property type="entry name" value="SAC_dom"/>
</dbReference>
<dbReference type="PANTHER" id="PTHR45662">
    <property type="entry name" value="PHOSPHATIDYLINOSITIDE PHOSPHATASE SAC1"/>
    <property type="match status" value="1"/>
</dbReference>
<accession>A0AA38H9W5</accession>
<dbReference type="RefSeq" id="XP_052946964.1">
    <property type="nucleotide sequence ID" value="XM_053088871.1"/>
</dbReference>
<proteinExistence type="predicted"/>
<feature type="domain" description="SAC" evidence="2">
    <location>
        <begin position="137"/>
        <end position="507"/>
    </location>
</feature>
<dbReference type="Proteomes" id="UP001164286">
    <property type="component" value="Unassembled WGS sequence"/>
</dbReference>
<dbReference type="EMBL" id="JAKWFO010000005">
    <property type="protein sequence ID" value="KAI9637187.1"/>
    <property type="molecule type" value="Genomic_DNA"/>
</dbReference>
<gene>
    <name evidence="3" type="ORF">MKK02DRAFT_34212</name>
</gene>
<evidence type="ECO:0000256" key="1">
    <source>
        <dbReference type="SAM" id="Phobius"/>
    </source>
</evidence>
<dbReference type="PANTHER" id="PTHR45662:SF2">
    <property type="entry name" value="PHOSPHATIDYLINOSITOL-3-PHOSPHATASE SAC1"/>
    <property type="match status" value="1"/>
</dbReference>
<name>A0AA38H9W5_9TREE</name>
<keyword evidence="1" id="KW-0812">Transmembrane</keyword>
<dbReference type="AlphaFoldDB" id="A0AA38H9W5"/>
<dbReference type="GO" id="GO:0046856">
    <property type="term" value="P:phosphatidylinositol dephosphorylation"/>
    <property type="evidence" value="ECO:0007669"/>
    <property type="project" value="TreeGrafter"/>
</dbReference>
<evidence type="ECO:0000313" key="3">
    <source>
        <dbReference type="EMBL" id="KAI9637187.1"/>
    </source>
</evidence>
<sequence>MAQQRFNSLPLHETLNLYVSPTAYVFEPAGSSSAGLGEKEAKESLFVDRRTGRMALNESMDAPVGKENVITCYGILGVLSLATTDFLVIITGRTPSCRLLSQAIYLATDFRLLPLSPLSTSSSILNHPVEKELVSLVEQGLKSGRMWYSYGLDLTNTMQRQQDLEDRGQGVKDCPAWKRADERFFWNRYLSGRMIDLTENGGVDLSRFILPVIYGSVELRQTAVNNRDLLFFLISRRSRHRAGTRYFSRGIDTLGNVSNFNETEQIVLFDPIPPNGEIARRGRVDGKERMSYVQIRGSVPMFWAEVNNLRYKPDLQVMEIPETVPALKLHLQALIRHYNEVHLINLVNHKGHELPIKDAFERNVTAAAQSDADIAAKAHYLYFDFHTECKGMRFDRISVLTNKLQASLERMGWFHSGAAVLEKTGNGEDQVEVRKRQEGVIRSNCMDCLDRTNVTQSALGQWAVNEQLRQAGVLSVKETVGEHPEFMAMFRSVWADHGDTVSNAYSGTGALKADYTRTGKRTKQGNLEDGYKSVMRYVKNNFFDGDRQDAFDIITGGYVAKRGGIPPLTDTRPLLMRAMPYVLAFALTMILAAFTLPRTSDLSLSSFIYFWFFLAFVSGSYIWGNGVSYVAWPRLNPPISVLSYNGPGARSLQRGRGLTLGGMVPFSGWKAKAIPAQGRDKTGELEMGRKKGALID</sequence>
<dbReference type="GeneID" id="77728076"/>
<feature type="transmembrane region" description="Helical" evidence="1">
    <location>
        <begin position="578"/>
        <end position="596"/>
    </location>
</feature>
<feature type="transmembrane region" description="Helical" evidence="1">
    <location>
        <begin position="608"/>
        <end position="632"/>
    </location>
</feature>
<evidence type="ECO:0000259" key="2">
    <source>
        <dbReference type="PROSITE" id="PS50275"/>
    </source>
</evidence>
<dbReference type="Pfam" id="PF02383">
    <property type="entry name" value="Syja_N"/>
    <property type="match status" value="1"/>
</dbReference>
<reference evidence="3" key="1">
    <citation type="journal article" date="2022" name="G3 (Bethesda)">
        <title>High quality genome of the basidiomycete yeast Dioszegia hungarica PDD-24b-2 isolated from cloud water.</title>
        <authorList>
            <person name="Jarrige D."/>
            <person name="Haridas S."/>
            <person name="Bleykasten-Grosshans C."/>
            <person name="Joly M."/>
            <person name="Nadalig T."/>
            <person name="Sancelme M."/>
            <person name="Vuilleumier S."/>
            <person name="Grigoriev I.V."/>
            <person name="Amato P."/>
            <person name="Bringel F."/>
        </authorList>
    </citation>
    <scope>NUCLEOTIDE SEQUENCE</scope>
    <source>
        <strain evidence="3">PDD-24b-2</strain>
    </source>
</reference>
<keyword evidence="4" id="KW-1185">Reference proteome</keyword>
<dbReference type="GO" id="GO:0005783">
    <property type="term" value="C:endoplasmic reticulum"/>
    <property type="evidence" value="ECO:0007669"/>
    <property type="project" value="TreeGrafter"/>
</dbReference>
<keyword evidence="1" id="KW-0472">Membrane</keyword>
<organism evidence="3 4">
    <name type="scientific">Dioszegia hungarica</name>
    <dbReference type="NCBI Taxonomy" id="4972"/>
    <lineage>
        <taxon>Eukaryota</taxon>
        <taxon>Fungi</taxon>
        <taxon>Dikarya</taxon>
        <taxon>Basidiomycota</taxon>
        <taxon>Agaricomycotina</taxon>
        <taxon>Tremellomycetes</taxon>
        <taxon>Tremellales</taxon>
        <taxon>Bulleribasidiaceae</taxon>
        <taxon>Dioszegia</taxon>
    </lineage>
</organism>
<evidence type="ECO:0000313" key="4">
    <source>
        <dbReference type="Proteomes" id="UP001164286"/>
    </source>
</evidence>
<comment type="caution">
    <text evidence="3">The sequence shown here is derived from an EMBL/GenBank/DDBJ whole genome shotgun (WGS) entry which is preliminary data.</text>
</comment>
<dbReference type="PROSITE" id="PS50275">
    <property type="entry name" value="SAC"/>
    <property type="match status" value="1"/>
</dbReference>
<protein>
    <submittedName>
        <fullName evidence="3">Inositol/phosphatidylinositol phosphatase</fullName>
    </submittedName>
</protein>